<accession>A0A8J6LGZ7</accession>
<organism evidence="1 2">
    <name type="scientific">Tenebrio molitor</name>
    <name type="common">Yellow mealworm beetle</name>
    <dbReference type="NCBI Taxonomy" id="7067"/>
    <lineage>
        <taxon>Eukaryota</taxon>
        <taxon>Metazoa</taxon>
        <taxon>Ecdysozoa</taxon>
        <taxon>Arthropoda</taxon>
        <taxon>Hexapoda</taxon>
        <taxon>Insecta</taxon>
        <taxon>Pterygota</taxon>
        <taxon>Neoptera</taxon>
        <taxon>Endopterygota</taxon>
        <taxon>Coleoptera</taxon>
        <taxon>Polyphaga</taxon>
        <taxon>Cucujiformia</taxon>
        <taxon>Tenebrionidae</taxon>
        <taxon>Tenebrio</taxon>
    </lineage>
</organism>
<dbReference type="EMBL" id="JABDTM020025730">
    <property type="protein sequence ID" value="KAH0812886.1"/>
    <property type="molecule type" value="Genomic_DNA"/>
</dbReference>
<evidence type="ECO:0000313" key="2">
    <source>
        <dbReference type="Proteomes" id="UP000719412"/>
    </source>
</evidence>
<keyword evidence="2" id="KW-1185">Reference proteome</keyword>
<reference evidence="1" key="2">
    <citation type="submission" date="2021-08" db="EMBL/GenBank/DDBJ databases">
        <authorList>
            <person name="Eriksson T."/>
        </authorList>
    </citation>
    <scope>NUCLEOTIDE SEQUENCE</scope>
    <source>
        <strain evidence="1">Stoneville</strain>
        <tissue evidence="1">Whole head</tissue>
    </source>
</reference>
<proteinExistence type="predicted"/>
<protein>
    <submittedName>
        <fullName evidence="1">Uncharacterized protein</fullName>
    </submittedName>
</protein>
<sequence length="596" mass="67653">MTKIRVDIRPYTKTVPRPVIYDDRVRNSGSRSPVEESRCDSGDPCWCDTTASIVARGHHTPCHKMVDTFTISPISSGGRNYIKQSLGWCFTDIYAQSRWARTDLNGFGEGAPQGGGRVFFWGMDTDVLTHRDQAGERWEALRMKGALVTKFIAVAGGFQKDNIPIGLTNAVLPGQIPLLPYLDSYLHEKLDVEERTPRKQRKQRHSTTQCCLLVSKSPSDSLAEQTRAHDNTLLCPLCPHSYHPRNYGKRGLKCATQTHHRIIGPAEESPVYDIFSNELQRPRDRRMRLDRKGYQIDSRHTKKCADFRVALDCRDSRTSYLQLRQKLGGNWPAGGPPALLPTASAVSLRLSSAVLQPIRASRHAQPRAMPLILFIFYALPTRTLKSRCVLFPGSRFIARSVLLFNCVPLSEEQLQLRVANFCCVDGVAVFLCQKRCDFWRGYYFHYGRSARHVTPSEKRSSFATKAWKRQAAAHCVHGYHPRGSRSRVDRNATSTTISSRLMMAQGPHGPQNTGLLYSRPRLSPRAKSLRRLHSRSLEPASTFQKRPNIIMGTRCIRNHRVGLRRIRVPIRRTAPPKFYPKKTRPLWPEYADGDVL</sequence>
<dbReference type="Proteomes" id="UP000719412">
    <property type="component" value="Unassembled WGS sequence"/>
</dbReference>
<reference evidence="1" key="1">
    <citation type="journal article" date="2020" name="J Insects Food Feed">
        <title>The yellow mealworm (Tenebrio molitor) genome: a resource for the emerging insects as food and feed industry.</title>
        <authorList>
            <person name="Eriksson T."/>
            <person name="Andere A."/>
            <person name="Kelstrup H."/>
            <person name="Emery V."/>
            <person name="Picard C."/>
        </authorList>
    </citation>
    <scope>NUCLEOTIDE SEQUENCE</scope>
    <source>
        <strain evidence="1">Stoneville</strain>
        <tissue evidence="1">Whole head</tissue>
    </source>
</reference>
<name>A0A8J6LGZ7_TENMO</name>
<comment type="caution">
    <text evidence="1">The sequence shown here is derived from an EMBL/GenBank/DDBJ whole genome shotgun (WGS) entry which is preliminary data.</text>
</comment>
<gene>
    <name evidence="1" type="ORF">GEV33_009905</name>
</gene>
<evidence type="ECO:0000313" key="1">
    <source>
        <dbReference type="EMBL" id="KAH0812886.1"/>
    </source>
</evidence>
<dbReference type="AlphaFoldDB" id="A0A8J6LGZ7"/>